<organism evidence="7 8">
    <name type="scientific">Sphaceloma murrayae</name>
    <dbReference type="NCBI Taxonomy" id="2082308"/>
    <lineage>
        <taxon>Eukaryota</taxon>
        <taxon>Fungi</taxon>
        <taxon>Dikarya</taxon>
        <taxon>Ascomycota</taxon>
        <taxon>Pezizomycotina</taxon>
        <taxon>Dothideomycetes</taxon>
        <taxon>Dothideomycetidae</taxon>
        <taxon>Myriangiales</taxon>
        <taxon>Elsinoaceae</taxon>
        <taxon>Sphaceloma</taxon>
    </lineage>
</organism>
<evidence type="ECO:0000313" key="8">
    <source>
        <dbReference type="Proteomes" id="UP000243797"/>
    </source>
</evidence>
<dbReference type="Proteomes" id="UP000243797">
    <property type="component" value="Unassembled WGS sequence"/>
</dbReference>
<dbReference type="Gene3D" id="1.10.45.10">
    <property type="entry name" value="Vanillyl-alcohol Oxidase, Chain A, domain 4"/>
    <property type="match status" value="1"/>
</dbReference>
<dbReference type="AlphaFoldDB" id="A0A2K1QYX8"/>
<dbReference type="InterPro" id="IPR016164">
    <property type="entry name" value="FAD-linked_Oxase-like_C"/>
</dbReference>
<dbReference type="InParanoid" id="A0A2K1QYX8"/>
<evidence type="ECO:0000313" key="7">
    <source>
        <dbReference type="EMBL" id="PNS20256.1"/>
    </source>
</evidence>
<dbReference type="Gene3D" id="3.30.43.10">
    <property type="entry name" value="Uridine Diphospho-n-acetylenolpyruvylglucosamine Reductase, domain 2"/>
    <property type="match status" value="1"/>
</dbReference>
<sequence>MVANDSATNGDYQNGTHSTSAESRAATSLKRPNQESTRTEGDPLHLPPGVDSNTFKDFIRRAVDICGEKNVTVISSMDQLHQTLYTDPSKVHDMFHITAGKDYFVASASVAPRHVGEVQAIVRLANEFEVPLWPFSIGRNLGYGGSGPRVPGSIGLDMGRNMNKVLKVDVPGAYALVEPGVTYNDMFKYMQDNNLTEKLWLDVPDLGGGSLLGNAMDRGVGYTPYGDHFMMHSGMEIVLPDGELIRTGMGAMPNPKADPNAAPYDQEPNDCWQLFNYGYGPYLDGAFSQSNFGIVTKMGFWLMPNPGGYQSYLITLPKDTDLHQAVEIIRPLRVAGVIQNVPTLRHLVLDAAIMGDKKSYSSKTEPLNDADLDAIAAKHNLGRWNFYGAVFGPEPIRNALHAVIKQSFSAIPGAKFWTPEEMPDNVILQTRHYTLQGVPSLIELKWLDWLKPGCAHLGFSPIAPVSGDTAMEQYKLCRQRCEEAGFDFIGNFVVGMREMHHIVEIVFDATDPEQCKKAHWVISTLVDECAQRGWGEYRTHLALMDQIAGTYGFNNGALWKTHEKIKDALDPKGILAPGKQGVWPSTYDRKAWEIKRPVTPEGVRRANVA</sequence>
<dbReference type="GO" id="GO:0071949">
    <property type="term" value="F:FAD binding"/>
    <property type="evidence" value="ECO:0007669"/>
    <property type="project" value="InterPro"/>
</dbReference>
<dbReference type="InterPro" id="IPR016171">
    <property type="entry name" value="Vanillyl_alc_oxidase_C-sub2"/>
</dbReference>
<protein>
    <submittedName>
        <fullName evidence="7">Protein bfr2</fullName>
    </submittedName>
</protein>
<feature type="compositionally biased region" description="Polar residues" evidence="5">
    <location>
        <begin position="1"/>
        <end position="36"/>
    </location>
</feature>
<dbReference type="OrthoDB" id="5332616at2759"/>
<accession>A0A2K1QYX8</accession>
<keyword evidence="4" id="KW-0560">Oxidoreductase</keyword>
<feature type="region of interest" description="Disordered" evidence="5">
    <location>
        <begin position="1"/>
        <end position="50"/>
    </location>
</feature>
<evidence type="ECO:0000256" key="1">
    <source>
        <dbReference type="ARBA" id="ARBA00001974"/>
    </source>
</evidence>
<dbReference type="InterPro" id="IPR016170">
    <property type="entry name" value="Cytok_DH_C_sf"/>
</dbReference>
<proteinExistence type="predicted"/>
<dbReference type="SUPFAM" id="SSF56176">
    <property type="entry name" value="FAD-binding/transporter-associated domain-like"/>
    <property type="match status" value="1"/>
</dbReference>
<dbReference type="EMBL" id="NKHZ01000025">
    <property type="protein sequence ID" value="PNS20256.1"/>
    <property type="molecule type" value="Genomic_DNA"/>
</dbReference>
<comment type="caution">
    <text evidence="7">The sequence shown here is derived from an EMBL/GenBank/DDBJ whole genome shotgun (WGS) entry which is preliminary data.</text>
</comment>
<evidence type="ECO:0000256" key="5">
    <source>
        <dbReference type="SAM" id="MobiDB-lite"/>
    </source>
</evidence>
<reference evidence="7 8" key="1">
    <citation type="submission" date="2017-06" db="EMBL/GenBank/DDBJ databases">
        <title>Draft genome sequence of a variant of Elsinoe murrayae.</title>
        <authorList>
            <person name="Cheng Q."/>
        </authorList>
    </citation>
    <scope>NUCLEOTIDE SEQUENCE [LARGE SCALE GENOMIC DNA]</scope>
    <source>
        <strain evidence="7 8">CQ-2017a</strain>
    </source>
</reference>
<dbReference type="InterPro" id="IPR016169">
    <property type="entry name" value="FAD-bd_PCMH_sub2"/>
</dbReference>
<gene>
    <name evidence="7" type="ORF">CAC42_5706</name>
</gene>
<dbReference type="SUPFAM" id="SSF55103">
    <property type="entry name" value="FAD-linked oxidases, C-terminal domain"/>
    <property type="match status" value="1"/>
</dbReference>
<keyword evidence="8" id="KW-1185">Reference proteome</keyword>
<dbReference type="PANTHER" id="PTHR11748">
    <property type="entry name" value="D-LACTATE DEHYDROGENASE"/>
    <property type="match status" value="1"/>
</dbReference>
<dbReference type="InterPro" id="IPR036318">
    <property type="entry name" value="FAD-bd_PCMH-like_sf"/>
</dbReference>
<dbReference type="PANTHER" id="PTHR11748:SF114">
    <property type="entry name" value="ARYL-ALCOHOL OXIDASE VANILLYL-ALCOHOL OXIDASE (AFU_ORTHOLOGUE AFUA_3G09500)-RELATED"/>
    <property type="match status" value="1"/>
</dbReference>
<comment type="cofactor">
    <cofactor evidence="1">
        <name>FAD</name>
        <dbReference type="ChEBI" id="CHEBI:57692"/>
    </cofactor>
</comment>
<dbReference type="InterPro" id="IPR016166">
    <property type="entry name" value="FAD-bd_PCMH"/>
</dbReference>
<dbReference type="GO" id="GO:1903457">
    <property type="term" value="P:lactate catabolic process"/>
    <property type="evidence" value="ECO:0007669"/>
    <property type="project" value="TreeGrafter"/>
</dbReference>
<evidence type="ECO:0000256" key="4">
    <source>
        <dbReference type="ARBA" id="ARBA00023002"/>
    </source>
</evidence>
<evidence type="ECO:0000256" key="2">
    <source>
        <dbReference type="ARBA" id="ARBA00022630"/>
    </source>
</evidence>
<dbReference type="GO" id="GO:0005739">
    <property type="term" value="C:mitochondrion"/>
    <property type="evidence" value="ECO:0007669"/>
    <property type="project" value="TreeGrafter"/>
</dbReference>
<dbReference type="InterPro" id="IPR016167">
    <property type="entry name" value="FAD-bd_PCMH_sub1"/>
</dbReference>
<dbReference type="PROSITE" id="PS51387">
    <property type="entry name" value="FAD_PCMH"/>
    <property type="match status" value="1"/>
</dbReference>
<dbReference type="InterPro" id="IPR004113">
    <property type="entry name" value="FAD-bd_oxidored_4_C"/>
</dbReference>
<keyword evidence="2" id="KW-0285">Flavoprotein</keyword>
<dbReference type="STRING" id="2082308.A0A2K1QYX8"/>
<dbReference type="Gene3D" id="3.30.465.10">
    <property type="match status" value="1"/>
</dbReference>
<feature type="domain" description="FAD-binding PCMH-type" evidence="6">
    <location>
        <begin position="102"/>
        <end position="305"/>
    </location>
</feature>
<dbReference type="GO" id="GO:0008720">
    <property type="term" value="F:D-lactate dehydrogenase (NAD+) activity"/>
    <property type="evidence" value="ECO:0007669"/>
    <property type="project" value="TreeGrafter"/>
</dbReference>
<dbReference type="Pfam" id="PF02913">
    <property type="entry name" value="FAD-oxidase_C"/>
    <property type="match status" value="1"/>
</dbReference>
<name>A0A2K1QYX8_9PEZI</name>
<dbReference type="Gene3D" id="3.40.462.10">
    <property type="entry name" value="FAD-linked oxidases, C-terminal domain"/>
    <property type="match status" value="1"/>
</dbReference>
<dbReference type="GO" id="GO:0004458">
    <property type="term" value="F:D-lactate dehydrogenase (cytochrome) activity"/>
    <property type="evidence" value="ECO:0007669"/>
    <property type="project" value="TreeGrafter"/>
</dbReference>
<dbReference type="Pfam" id="PF01565">
    <property type="entry name" value="FAD_binding_4"/>
    <property type="match status" value="1"/>
</dbReference>
<dbReference type="InterPro" id="IPR006094">
    <property type="entry name" value="Oxid_FAD_bind_N"/>
</dbReference>
<evidence type="ECO:0000259" key="6">
    <source>
        <dbReference type="PROSITE" id="PS51387"/>
    </source>
</evidence>
<keyword evidence="3" id="KW-0274">FAD</keyword>
<evidence type="ECO:0000256" key="3">
    <source>
        <dbReference type="ARBA" id="ARBA00022827"/>
    </source>
</evidence>